<accession>A0A0E9QNJ3</accession>
<evidence type="ECO:0000256" key="1">
    <source>
        <dbReference type="SAM" id="Phobius"/>
    </source>
</evidence>
<dbReference type="EMBL" id="GBXM01090530">
    <property type="protein sequence ID" value="JAH18047.1"/>
    <property type="molecule type" value="Transcribed_RNA"/>
</dbReference>
<feature type="transmembrane region" description="Helical" evidence="1">
    <location>
        <begin position="12"/>
        <end position="32"/>
    </location>
</feature>
<proteinExistence type="predicted"/>
<reference evidence="2" key="2">
    <citation type="journal article" date="2015" name="Fish Shellfish Immunol.">
        <title>Early steps in the European eel (Anguilla anguilla)-Vibrio vulnificus interaction in the gills: Role of the RtxA13 toxin.</title>
        <authorList>
            <person name="Callol A."/>
            <person name="Pajuelo D."/>
            <person name="Ebbesson L."/>
            <person name="Teles M."/>
            <person name="MacKenzie S."/>
            <person name="Amaro C."/>
        </authorList>
    </citation>
    <scope>NUCLEOTIDE SEQUENCE</scope>
</reference>
<name>A0A0E9QNJ3_ANGAN</name>
<evidence type="ECO:0000313" key="2">
    <source>
        <dbReference type="EMBL" id="JAH18047.1"/>
    </source>
</evidence>
<keyword evidence="1" id="KW-1133">Transmembrane helix</keyword>
<organism evidence="2">
    <name type="scientific">Anguilla anguilla</name>
    <name type="common">European freshwater eel</name>
    <name type="synonym">Muraena anguilla</name>
    <dbReference type="NCBI Taxonomy" id="7936"/>
    <lineage>
        <taxon>Eukaryota</taxon>
        <taxon>Metazoa</taxon>
        <taxon>Chordata</taxon>
        <taxon>Craniata</taxon>
        <taxon>Vertebrata</taxon>
        <taxon>Euteleostomi</taxon>
        <taxon>Actinopterygii</taxon>
        <taxon>Neopterygii</taxon>
        <taxon>Teleostei</taxon>
        <taxon>Anguilliformes</taxon>
        <taxon>Anguillidae</taxon>
        <taxon>Anguilla</taxon>
    </lineage>
</organism>
<dbReference type="AlphaFoldDB" id="A0A0E9QNJ3"/>
<keyword evidence="1" id="KW-0812">Transmembrane</keyword>
<protein>
    <submittedName>
        <fullName evidence="2">Uncharacterized protein</fullName>
    </submittedName>
</protein>
<sequence length="36" mass="4111">MDTYLKNHTGNMYTFVLLAFSGTFCFALPHTCQSHL</sequence>
<reference evidence="2" key="1">
    <citation type="submission" date="2014-11" db="EMBL/GenBank/DDBJ databases">
        <authorList>
            <person name="Amaro Gonzalez C."/>
        </authorList>
    </citation>
    <scope>NUCLEOTIDE SEQUENCE</scope>
</reference>
<keyword evidence="1" id="KW-0472">Membrane</keyword>